<comment type="caution">
    <text evidence="1">The sequence shown here is derived from an EMBL/GenBank/DDBJ whole genome shotgun (WGS) entry which is preliminary data.</text>
</comment>
<gene>
    <name evidence="1" type="ORF">EVAR_52918_1</name>
</gene>
<dbReference type="AlphaFoldDB" id="A0A4C1Y7K1"/>
<dbReference type="Proteomes" id="UP000299102">
    <property type="component" value="Unassembled WGS sequence"/>
</dbReference>
<accession>A0A4C1Y7K1</accession>
<reference evidence="1 2" key="1">
    <citation type="journal article" date="2019" name="Commun. Biol.">
        <title>The bagworm genome reveals a unique fibroin gene that provides high tensile strength.</title>
        <authorList>
            <person name="Kono N."/>
            <person name="Nakamura H."/>
            <person name="Ohtoshi R."/>
            <person name="Tomita M."/>
            <person name="Numata K."/>
            <person name="Arakawa K."/>
        </authorList>
    </citation>
    <scope>NUCLEOTIDE SEQUENCE [LARGE SCALE GENOMIC DNA]</scope>
</reference>
<sequence length="178" mass="19701">MTVRYDSKAIFVSYLLFATSEVDVDERVRQIRRNGNVSTRGFYLLRAAQTFPVFVLSDTQGRKIYNILFSESRANRELFKTSVEMFSRNKVVRFSFLWGGPYRSAAAGVLPAPQTRLGAASDSGCSLSSDRTLYRCNAICVRGRSPNNAKSSAPPDAQISARGARTPSALYASFEESS</sequence>
<proteinExistence type="predicted"/>
<organism evidence="1 2">
    <name type="scientific">Eumeta variegata</name>
    <name type="common">Bagworm moth</name>
    <name type="synonym">Eumeta japonica</name>
    <dbReference type="NCBI Taxonomy" id="151549"/>
    <lineage>
        <taxon>Eukaryota</taxon>
        <taxon>Metazoa</taxon>
        <taxon>Ecdysozoa</taxon>
        <taxon>Arthropoda</taxon>
        <taxon>Hexapoda</taxon>
        <taxon>Insecta</taxon>
        <taxon>Pterygota</taxon>
        <taxon>Neoptera</taxon>
        <taxon>Endopterygota</taxon>
        <taxon>Lepidoptera</taxon>
        <taxon>Glossata</taxon>
        <taxon>Ditrysia</taxon>
        <taxon>Tineoidea</taxon>
        <taxon>Psychidae</taxon>
        <taxon>Oiketicinae</taxon>
        <taxon>Eumeta</taxon>
    </lineage>
</organism>
<name>A0A4C1Y7K1_EUMVA</name>
<protein>
    <submittedName>
        <fullName evidence="1">Uncharacterized protein</fullName>
    </submittedName>
</protein>
<dbReference type="EMBL" id="BGZK01001086">
    <property type="protein sequence ID" value="GBP70792.1"/>
    <property type="molecule type" value="Genomic_DNA"/>
</dbReference>
<evidence type="ECO:0000313" key="2">
    <source>
        <dbReference type="Proteomes" id="UP000299102"/>
    </source>
</evidence>
<keyword evidence="2" id="KW-1185">Reference proteome</keyword>
<evidence type="ECO:0000313" key="1">
    <source>
        <dbReference type="EMBL" id="GBP70792.1"/>
    </source>
</evidence>